<evidence type="ECO:0000313" key="2">
    <source>
        <dbReference type="Proteomes" id="UP000275408"/>
    </source>
</evidence>
<organism evidence="1 2">
    <name type="scientific">Pocillopora damicornis</name>
    <name type="common">Cauliflower coral</name>
    <name type="synonym">Millepora damicornis</name>
    <dbReference type="NCBI Taxonomy" id="46731"/>
    <lineage>
        <taxon>Eukaryota</taxon>
        <taxon>Metazoa</taxon>
        <taxon>Cnidaria</taxon>
        <taxon>Anthozoa</taxon>
        <taxon>Hexacorallia</taxon>
        <taxon>Scleractinia</taxon>
        <taxon>Astrocoeniina</taxon>
        <taxon>Pocilloporidae</taxon>
        <taxon>Pocillopora</taxon>
    </lineage>
</organism>
<evidence type="ECO:0000313" key="1">
    <source>
        <dbReference type="EMBL" id="RMX59864.1"/>
    </source>
</evidence>
<comment type="caution">
    <text evidence="1">The sequence shown here is derived from an EMBL/GenBank/DDBJ whole genome shotgun (WGS) entry which is preliminary data.</text>
</comment>
<reference evidence="1 2" key="1">
    <citation type="journal article" date="2018" name="Sci. Rep.">
        <title>Comparative analysis of the Pocillopora damicornis genome highlights role of immune system in coral evolution.</title>
        <authorList>
            <person name="Cunning R."/>
            <person name="Bay R.A."/>
            <person name="Gillette P."/>
            <person name="Baker A.C."/>
            <person name="Traylor-Knowles N."/>
        </authorList>
    </citation>
    <scope>NUCLEOTIDE SEQUENCE [LARGE SCALE GENOMIC DNA]</scope>
    <source>
        <strain evidence="1">RSMAS</strain>
        <tissue evidence="1">Whole animal</tissue>
    </source>
</reference>
<name>A0A3M6V259_POCDA</name>
<sequence length="86" mass="9562">MQEASEKDGVANPSACMRGEAATIWHARHCVSTDFLTVLQNFEQISACKEEDVYNGGRKSECMFPYFWQSFPVIAAAGTRAKKIAQ</sequence>
<keyword evidence="2" id="KW-1185">Reference proteome</keyword>
<dbReference type="EMBL" id="RCHS01000264">
    <property type="protein sequence ID" value="RMX59864.1"/>
    <property type="molecule type" value="Genomic_DNA"/>
</dbReference>
<accession>A0A3M6V259</accession>
<protein>
    <submittedName>
        <fullName evidence="1">Uncharacterized protein</fullName>
    </submittedName>
</protein>
<proteinExistence type="predicted"/>
<dbReference type="AlphaFoldDB" id="A0A3M6V259"/>
<dbReference type="Proteomes" id="UP000275408">
    <property type="component" value="Unassembled WGS sequence"/>
</dbReference>
<gene>
    <name evidence="1" type="ORF">pdam_00023029</name>
</gene>